<dbReference type="NCBIfam" id="TIGR01352">
    <property type="entry name" value="tonB_Cterm"/>
    <property type="match status" value="1"/>
</dbReference>
<evidence type="ECO:0000313" key="12">
    <source>
        <dbReference type="EMBL" id="RZT75645.1"/>
    </source>
</evidence>
<evidence type="ECO:0000256" key="5">
    <source>
        <dbReference type="ARBA" id="ARBA00022519"/>
    </source>
</evidence>
<feature type="compositionally biased region" description="Low complexity" evidence="10">
    <location>
        <begin position="94"/>
        <end position="106"/>
    </location>
</feature>
<gene>
    <name evidence="12" type="ORF">EV678_2829</name>
</gene>
<protein>
    <submittedName>
        <fullName evidence="12">Outer membrane transport energization protein TonB</fullName>
    </submittedName>
</protein>
<evidence type="ECO:0000256" key="1">
    <source>
        <dbReference type="ARBA" id="ARBA00004383"/>
    </source>
</evidence>
<dbReference type="Pfam" id="PF03544">
    <property type="entry name" value="TonB_C"/>
    <property type="match status" value="1"/>
</dbReference>
<evidence type="ECO:0000256" key="10">
    <source>
        <dbReference type="SAM" id="MobiDB-lite"/>
    </source>
</evidence>
<dbReference type="InterPro" id="IPR051045">
    <property type="entry name" value="TonB-dependent_transducer"/>
</dbReference>
<feature type="region of interest" description="Disordered" evidence="10">
    <location>
        <begin position="51"/>
        <end position="81"/>
    </location>
</feature>
<proteinExistence type="inferred from homology"/>
<feature type="compositionally biased region" description="Basic and acidic residues" evidence="10">
    <location>
        <begin position="107"/>
        <end position="116"/>
    </location>
</feature>
<dbReference type="RefSeq" id="WP_165397536.1">
    <property type="nucleotide sequence ID" value="NZ_SHKM01000003.1"/>
</dbReference>
<keyword evidence="9" id="KW-0472">Membrane</keyword>
<evidence type="ECO:0000259" key="11">
    <source>
        <dbReference type="PROSITE" id="PS52015"/>
    </source>
</evidence>
<dbReference type="PROSITE" id="PS52015">
    <property type="entry name" value="TONB_CTD"/>
    <property type="match status" value="1"/>
</dbReference>
<keyword evidence="8" id="KW-1133">Transmembrane helix</keyword>
<comment type="similarity">
    <text evidence="2">Belongs to the TonB family.</text>
</comment>
<reference evidence="12 13" key="1">
    <citation type="submission" date="2019-02" db="EMBL/GenBank/DDBJ databases">
        <title>Genomic Encyclopedia of Type Strains, Phase IV (KMG-IV): sequencing the most valuable type-strain genomes for metagenomic binning, comparative biology and taxonomic classification.</title>
        <authorList>
            <person name="Goeker M."/>
        </authorList>
    </citation>
    <scope>NUCLEOTIDE SEQUENCE [LARGE SCALE GENOMIC DNA]</scope>
    <source>
        <strain evidence="12 13">DSM 21223</strain>
    </source>
</reference>
<keyword evidence="6" id="KW-0812">Transmembrane</keyword>
<feature type="compositionally biased region" description="Low complexity" evidence="10">
    <location>
        <begin position="132"/>
        <end position="141"/>
    </location>
</feature>
<dbReference type="PANTHER" id="PTHR33446">
    <property type="entry name" value="PROTEIN TONB-RELATED"/>
    <property type="match status" value="1"/>
</dbReference>
<keyword evidence="5" id="KW-0997">Cell inner membrane</keyword>
<keyword evidence="7" id="KW-0653">Protein transport</keyword>
<evidence type="ECO:0000256" key="8">
    <source>
        <dbReference type="ARBA" id="ARBA00022989"/>
    </source>
</evidence>
<dbReference type="InterPro" id="IPR037682">
    <property type="entry name" value="TonB_C"/>
</dbReference>
<dbReference type="SUPFAM" id="SSF74653">
    <property type="entry name" value="TolA/TonB C-terminal domain"/>
    <property type="match status" value="1"/>
</dbReference>
<dbReference type="Gene3D" id="3.30.1150.10">
    <property type="match status" value="1"/>
</dbReference>
<name>A0ABY0ILJ1_9RHOO</name>
<evidence type="ECO:0000256" key="2">
    <source>
        <dbReference type="ARBA" id="ARBA00006555"/>
    </source>
</evidence>
<evidence type="ECO:0000256" key="7">
    <source>
        <dbReference type="ARBA" id="ARBA00022927"/>
    </source>
</evidence>
<dbReference type="InterPro" id="IPR006260">
    <property type="entry name" value="TonB/TolA_C"/>
</dbReference>
<keyword evidence="4" id="KW-1003">Cell membrane</keyword>
<dbReference type="EMBL" id="SHKM01000003">
    <property type="protein sequence ID" value="RZT75645.1"/>
    <property type="molecule type" value="Genomic_DNA"/>
</dbReference>
<accession>A0ABY0ILJ1</accession>
<evidence type="ECO:0000313" key="13">
    <source>
        <dbReference type="Proteomes" id="UP000292136"/>
    </source>
</evidence>
<evidence type="ECO:0000256" key="9">
    <source>
        <dbReference type="ARBA" id="ARBA00023136"/>
    </source>
</evidence>
<dbReference type="PANTHER" id="PTHR33446:SF2">
    <property type="entry name" value="PROTEIN TONB"/>
    <property type="match status" value="1"/>
</dbReference>
<evidence type="ECO:0000256" key="4">
    <source>
        <dbReference type="ARBA" id="ARBA00022475"/>
    </source>
</evidence>
<keyword evidence="3" id="KW-0813">Transport</keyword>
<comment type="subcellular location">
    <subcellularLocation>
        <location evidence="1">Cell inner membrane</location>
        <topology evidence="1">Single-pass membrane protein</topology>
        <orientation evidence="1">Periplasmic side</orientation>
    </subcellularLocation>
</comment>
<evidence type="ECO:0000256" key="3">
    <source>
        <dbReference type="ARBA" id="ARBA00022448"/>
    </source>
</evidence>
<feature type="domain" description="TonB C-terminal" evidence="11">
    <location>
        <begin position="148"/>
        <end position="241"/>
    </location>
</feature>
<sequence>MAAPSSTLKAALVVSLLAHAVLLAWGRWSLTPTPSAAAGGMRVDLRGGRPAAEALPREAQLAPLSRQVPPESPSRLPERPAPILAVPGATAQVAAAAARPPASAEAAPERRGEGEGHAGAAASPAAGGGERGAAAPAREGASGDALRQYRLALALEARRFKRYPRLARERGWEGTVEVVVLVGGPAGLAGTVQLQRSSGYGLLDDQGLEMLNRALAATPLPEALRGRELRLVLPIEFKLEE</sequence>
<feature type="region of interest" description="Disordered" evidence="10">
    <location>
        <begin position="94"/>
        <end position="141"/>
    </location>
</feature>
<organism evidence="12 13">
    <name type="scientific">Azospira oryzae</name>
    <dbReference type="NCBI Taxonomy" id="146939"/>
    <lineage>
        <taxon>Bacteria</taxon>
        <taxon>Pseudomonadati</taxon>
        <taxon>Pseudomonadota</taxon>
        <taxon>Betaproteobacteria</taxon>
        <taxon>Rhodocyclales</taxon>
        <taxon>Rhodocyclaceae</taxon>
        <taxon>Azospira</taxon>
    </lineage>
</organism>
<dbReference type="Proteomes" id="UP000292136">
    <property type="component" value="Unassembled WGS sequence"/>
</dbReference>
<comment type="caution">
    <text evidence="12">The sequence shown here is derived from an EMBL/GenBank/DDBJ whole genome shotgun (WGS) entry which is preliminary data.</text>
</comment>
<evidence type="ECO:0000256" key="6">
    <source>
        <dbReference type="ARBA" id="ARBA00022692"/>
    </source>
</evidence>
<keyword evidence="13" id="KW-1185">Reference proteome</keyword>